<comment type="caution">
    <text evidence="1">The sequence shown here is derived from an EMBL/GenBank/DDBJ whole genome shotgun (WGS) entry which is preliminary data.</text>
</comment>
<gene>
    <name evidence="1" type="ORF">B3C1_15532</name>
</gene>
<accession>K2J311</accession>
<organism evidence="1 2">
    <name type="scientific">Gallaecimonas xiamenensis 3-C-1</name>
    <dbReference type="NCBI Taxonomy" id="745411"/>
    <lineage>
        <taxon>Bacteria</taxon>
        <taxon>Pseudomonadati</taxon>
        <taxon>Pseudomonadota</taxon>
        <taxon>Gammaproteobacteria</taxon>
        <taxon>Enterobacterales</taxon>
        <taxon>Gallaecimonadaceae</taxon>
        <taxon>Gallaecimonas</taxon>
    </lineage>
</organism>
<dbReference type="STRING" id="745411.B3C1_15532"/>
<dbReference type="EMBL" id="AMRI01000025">
    <property type="protein sequence ID" value="EKE69227.1"/>
    <property type="molecule type" value="Genomic_DNA"/>
</dbReference>
<evidence type="ECO:0008006" key="3">
    <source>
        <dbReference type="Google" id="ProtNLM"/>
    </source>
</evidence>
<dbReference type="Proteomes" id="UP000006755">
    <property type="component" value="Unassembled WGS sequence"/>
</dbReference>
<proteinExistence type="predicted"/>
<dbReference type="RefSeq" id="WP_008485993.1">
    <property type="nucleotide sequence ID" value="NZ_AMRI01000025.1"/>
</dbReference>
<evidence type="ECO:0000313" key="1">
    <source>
        <dbReference type="EMBL" id="EKE69227.1"/>
    </source>
</evidence>
<sequence>MNATARHSLHRPRPLSVQILGLAIGITLLSLLLPLMGLPDWLPLLGAGVSAALVYWVLNNPAEEFLVVQQGQLQFKAVNSRRLEALALDKIVSIQPQQTLKHTQLNLQCRDGSKVCFQAYYGNANDDELRQLDHFLRQHLSQPPR</sequence>
<dbReference type="AlphaFoldDB" id="K2J311"/>
<reference evidence="1 2" key="1">
    <citation type="journal article" date="2012" name="J. Bacteriol.">
        <title>Genome Sequence of Gallaecimonas xiamenensis Type Strain 3-C-1.</title>
        <authorList>
            <person name="Lai Q."/>
            <person name="Wang L."/>
            <person name="Wang W."/>
            <person name="Shao Z."/>
        </authorList>
    </citation>
    <scope>NUCLEOTIDE SEQUENCE [LARGE SCALE GENOMIC DNA]</scope>
    <source>
        <strain evidence="1 2">3-C-1</strain>
    </source>
</reference>
<evidence type="ECO:0000313" key="2">
    <source>
        <dbReference type="Proteomes" id="UP000006755"/>
    </source>
</evidence>
<protein>
    <recommendedName>
        <fullName evidence="3">PH domain-containing protein</fullName>
    </recommendedName>
</protein>
<name>K2J311_9GAMM</name>
<keyword evidence="2" id="KW-1185">Reference proteome</keyword>